<dbReference type="EMBL" id="JXXN02017404">
    <property type="protein sequence ID" value="THD18019.1"/>
    <property type="molecule type" value="Genomic_DNA"/>
</dbReference>
<proteinExistence type="predicted"/>
<dbReference type="Proteomes" id="UP000230066">
    <property type="component" value="Unassembled WGS sequence"/>
</dbReference>
<dbReference type="AlphaFoldDB" id="A0A4E0QTF6"/>
<keyword evidence="2" id="KW-1185">Reference proteome</keyword>
<evidence type="ECO:0000313" key="2">
    <source>
        <dbReference type="Proteomes" id="UP000230066"/>
    </source>
</evidence>
<name>A0A4E0QTF6_FASHE</name>
<evidence type="ECO:0000313" key="1">
    <source>
        <dbReference type="EMBL" id="THD18019.1"/>
    </source>
</evidence>
<accession>A0A4E0QTF6</accession>
<sequence length="71" mass="8098">MYRAAVMGRYVKIRIFGCVGTQIWGWPNTLCKLAYYVGVWNCSVIQSEIPRKTALVLSIPPVVLTPWKTRP</sequence>
<gene>
    <name evidence="1" type="ORF">D915_011121</name>
</gene>
<reference evidence="1" key="1">
    <citation type="submission" date="2019-03" db="EMBL/GenBank/DDBJ databases">
        <title>Improved annotation for the trematode Fasciola hepatica.</title>
        <authorList>
            <person name="Choi Y.-J."/>
            <person name="Martin J."/>
            <person name="Mitreva M."/>
        </authorList>
    </citation>
    <scope>NUCLEOTIDE SEQUENCE [LARGE SCALE GENOMIC DNA]</scope>
</reference>
<comment type="caution">
    <text evidence="1">The sequence shown here is derived from an EMBL/GenBank/DDBJ whole genome shotgun (WGS) entry which is preliminary data.</text>
</comment>
<protein>
    <submittedName>
        <fullName evidence="1">Uncharacterized protein</fullName>
    </submittedName>
</protein>
<organism evidence="1 2">
    <name type="scientific">Fasciola hepatica</name>
    <name type="common">Liver fluke</name>
    <dbReference type="NCBI Taxonomy" id="6192"/>
    <lineage>
        <taxon>Eukaryota</taxon>
        <taxon>Metazoa</taxon>
        <taxon>Spiralia</taxon>
        <taxon>Lophotrochozoa</taxon>
        <taxon>Platyhelminthes</taxon>
        <taxon>Trematoda</taxon>
        <taxon>Digenea</taxon>
        <taxon>Plagiorchiida</taxon>
        <taxon>Echinostomata</taxon>
        <taxon>Echinostomatoidea</taxon>
        <taxon>Fasciolidae</taxon>
        <taxon>Fasciola</taxon>
    </lineage>
</organism>